<feature type="domain" description="OB-fold nucleic acid binding" evidence="9">
    <location>
        <begin position="42"/>
        <end position="120"/>
    </location>
</feature>
<keyword evidence="3 5" id="KW-0378">Hydrolase</keyword>
<dbReference type="GO" id="GO:0008855">
    <property type="term" value="F:exodeoxyribonuclease VII activity"/>
    <property type="evidence" value="ECO:0007669"/>
    <property type="project" value="UniProtKB-EC"/>
</dbReference>
<dbReference type="NCBIfam" id="TIGR00237">
    <property type="entry name" value="xseA"/>
    <property type="match status" value="1"/>
</dbReference>
<protein>
    <recommendedName>
        <fullName evidence="5">Exodeoxyribonuclease 7 large subunit</fullName>
        <ecNumber evidence="5">3.1.11.6</ecNumber>
    </recommendedName>
    <alternativeName>
        <fullName evidence="5">Exodeoxyribonuclease VII large subunit</fullName>
        <shortName evidence="5">Exonuclease VII large subunit</shortName>
    </alternativeName>
</protein>
<comment type="function">
    <text evidence="5">Bidirectionally degrades single-stranded DNA into large acid-insoluble oligonucleotides, which are then degraded further into small acid-soluble oligonucleotides.</text>
</comment>
<proteinExistence type="inferred from homology"/>
<dbReference type="Pfam" id="PF13742">
    <property type="entry name" value="tRNA_anti_2"/>
    <property type="match status" value="1"/>
</dbReference>
<dbReference type="EMBL" id="JBHRWW010000001">
    <property type="protein sequence ID" value="MFC3686784.1"/>
    <property type="molecule type" value="Genomic_DNA"/>
</dbReference>
<evidence type="ECO:0000256" key="2">
    <source>
        <dbReference type="ARBA" id="ARBA00022722"/>
    </source>
</evidence>
<dbReference type="PANTHER" id="PTHR30008:SF0">
    <property type="entry name" value="EXODEOXYRIBONUCLEASE 7 LARGE SUBUNIT"/>
    <property type="match status" value="1"/>
</dbReference>
<name>A0ABV7WAH0_9MICO</name>
<evidence type="ECO:0000313" key="10">
    <source>
        <dbReference type="EMBL" id="MFC3686784.1"/>
    </source>
</evidence>
<dbReference type="Pfam" id="PF02601">
    <property type="entry name" value="Exonuc_VII_L"/>
    <property type="match status" value="1"/>
</dbReference>
<comment type="caution">
    <text evidence="10">The sequence shown here is derived from an EMBL/GenBank/DDBJ whole genome shotgun (WGS) entry which is preliminary data.</text>
</comment>
<dbReference type="CDD" id="cd04489">
    <property type="entry name" value="ExoVII_LU_OBF"/>
    <property type="match status" value="1"/>
</dbReference>
<comment type="similarity">
    <text evidence="5 6">Belongs to the XseA family.</text>
</comment>
<feature type="region of interest" description="Disordered" evidence="7">
    <location>
        <begin position="1"/>
        <end position="26"/>
    </location>
</feature>
<evidence type="ECO:0000256" key="6">
    <source>
        <dbReference type="RuleBase" id="RU004355"/>
    </source>
</evidence>
<dbReference type="PANTHER" id="PTHR30008">
    <property type="entry name" value="EXODEOXYRIBONUCLEASE 7 LARGE SUBUNIT"/>
    <property type="match status" value="1"/>
</dbReference>
<dbReference type="RefSeq" id="WP_376984010.1">
    <property type="nucleotide sequence ID" value="NZ_JBHRWW010000001.1"/>
</dbReference>
<keyword evidence="11" id="KW-1185">Reference proteome</keyword>
<evidence type="ECO:0000259" key="8">
    <source>
        <dbReference type="Pfam" id="PF02601"/>
    </source>
</evidence>
<comment type="subcellular location">
    <subcellularLocation>
        <location evidence="5 6">Cytoplasm</location>
    </subcellularLocation>
</comment>
<dbReference type="InterPro" id="IPR003753">
    <property type="entry name" value="Exonuc_VII_L"/>
</dbReference>
<comment type="subunit">
    <text evidence="5">Heterooligomer composed of large and small subunits.</text>
</comment>
<keyword evidence="2 5" id="KW-0540">Nuclease</keyword>
<organism evidence="10 11">
    <name type="scientific">Aquipuribacter hungaricus</name>
    <dbReference type="NCBI Taxonomy" id="545624"/>
    <lineage>
        <taxon>Bacteria</taxon>
        <taxon>Bacillati</taxon>
        <taxon>Actinomycetota</taxon>
        <taxon>Actinomycetes</taxon>
        <taxon>Micrococcales</taxon>
        <taxon>Intrasporangiaceae</taxon>
        <taxon>Aquipuribacter</taxon>
    </lineage>
</organism>
<comment type="catalytic activity">
    <reaction evidence="5 6">
        <text>Exonucleolytic cleavage in either 5'- to 3'- or 3'- to 5'-direction to yield nucleoside 5'-phosphates.</text>
        <dbReference type="EC" id="3.1.11.6"/>
    </reaction>
</comment>
<reference evidence="11" key="1">
    <citation type="journal article" date="2019" name="Int. J. Syst. Evol. Microbiol.">
        <title>The Global Catalogue of Microorganisms (GCM) 10K type strain sequencing project: providing services to taxonomists for standard genome sequencing and annotation.</title>
        <authorList>
            <consortium name="The Broad Institute Genomics Platform"/>
            <consortium name="The Broad Institute Genome Sequencing Center for Infectious Disease"/>
            <person name="Wu L."/>
            <person name="Ma J."/>
        </authorList>
    </citation>
    <scope>NUCLEOTIDE SEQUENCE [LARGE SCALE GENOMIC DNA]</scope>
    <source>
        <strain evidence="11">NCAIM B.02333</strain>
    </source>
</reference>
<dbReference type="InterPro" id="IPR020579">
    <property type="entry name" value="Exonuc_VII_lsu_C"/>
</dbReference>
<evidence type="ECO:0000256" key="7">
    <source>
        <dbReference type="SAM" id="MobiDB-lite"/>
    </source>
</evidence>
<keyword evidence="4 5" id="KW-0269">Exonuclease</keyword>
<keyword evidence="1 5" id="KW-0963">Cytoplasm</keyword>
<dbReference type="Proteomes" id="UP001595685">
    <property type="component" value="Unassembled WGS sequence"/>
</dbReference>
<evidence type="ECO:0000256" key="1">
    <source>
        <dbReference type="ARBA" id="ARBA00022490"/>
    </source>
</evidence>
<dbReference type="HAMAP" id="MF_00378">
    <property type="entry name" value="Exonuc_7_L"/>
    <property type="match status" value="1"/>
</dbReference>
<feature type="domain" description="Exonuclease VII large subunit C-terminal" evidence="8">
    <location>
        <begin position="145"/>
        <end position="360"/>
    </location>
</feature>
<evidence type="ECO:0000256" key="4">
    <source>
        <dbReference type="ARBA" id="ARBA00022839"/>
    </source>
</evidence>
<accession>A0ABV7WAH0</accession>
<evidence type="ECO:0000259" key="9">
    <source>
        <dbReference type="Pfam" id="PF13742"/>
    </source>
</evidence>
<evidence type="ECO:0000256" key="5">
    <source>
        <dbReference type="HAMAP-Rule" id="MF_00378"/>
    </source>
</evidence>
<sequence length="441" mass="47450">MSPAPASEPATRTVPERASDTTPDSPWPLRLLTHNMGIYVARMPALWVETQIVSLKRRPGASLVFLDLRDTDVEMSMSATCPTTTLDAAGPAVREGARVVMRVEPRFYPKRGTLSLWVSVVRPLGEGELLARVEQLKRTLAGEGLFALDRKKPLPFLPRTVGLVCGRGSAAEHDVVENARRRWPAVRIEVREVAVQGPTAVQQVGEAVTELDGLAHVDVIVVARGGGSTEDLLPFSNESLLRTVAACRTPVVSAIGHEEDSPLLDLVADVRASTPTDAARRIVPDAAHEQQVVGAARERGRAAVHRRVDRERELLRALRARPALTDLRGLFVQRAAVVEDCRLRLRAATRRGLARRSDHLRGTLAHLRALSPAATLDRGYAIVRTVPDAAVVRGADEVSVGGNLVVTLARGHLGVTVAGVTLAGETAPQADPDATTTRSTP</sequence>
<gene>
    <name evidence="5 10" type="primary">xseA</name>
    <name evidence="10" type="ORF">ACFOLH_00340</name>
</gene>
<dbReference type="InterPro" id="IPR025824">
    <property type="entry name" value="OB-fold_nuc-bd_dom"/>
</dbReference>
<evidence type="ECO:0000313" key="11">
    <source>
        <dbReference type="Proteomes" id="UP001595685"/>
    </source>
</evidence>
<dbReference type="EC" id="3.1.11.6" evidence="5"/>
<evidence type="ECO:0000256" key="3">
    <source>
        <dbReference type="ARBA" id="ARBA00022801"/>
    </source>
</evidence>